<accession>A0ABN5JI43</accession>
<dbReference type="PANTHER" id="PTHR33121">
    <property type="entry name" value="CYCLIC DI-GMP PHOSPHODIESTERASE PDEF"/>
    <property type="match status" value="1"/>
</dbReference>
<dbReference type="InterPro" id="IPR035919">
    <property type="entry name" value="EAL_sf"/>
</dbReference>
<dbReference type="PROSITE" id="PS50112">
    <property type="entry name" value="PAS"/>
    <property type="match status" value="1"/>
</dbReference>
<dbReference type="GeneID" id="77467337"/>
<dbReference type="CDD" id="cd01948">
    <property type="entry name" value="EAL"/>
    <property type="match status" value="1"/>
</dbReference>
<dbReference type="InterPro" id="IPR029787">
    <property type="entry name" value="Nucleotide_cyclase"/>
</dbReference>
<dbReference type="PROSITE" id="PS50883">
    <property type="entry name" value="EAL"/>
    <property type="match status" value="1"/>
</dbReference>
<evidence type="ECO:0000259" key="5">
    <source>
        <dbReference type="PROSITE" id="PS50887"/>
    </source>
</evidence>
<dbReference type="SUPFAM" id="SSF141868">
    <property type="entry name" value="EAL domain-like"/>
    <property type="match status" value="1"/>
</dbReference>
<dbReference type="Pfam" id="PF00563">
    <property type="entry name" value="EAL"/>
    <property type="match status" value="1"/>
</dbReference>
<dbReference type="InterPro" id="IPR043128">
    <property type="entry name" value="Rev_trsase/Diguanyl_cyclase"/>
</dbReference>
<dbReference type="CDD" id="cd00156">
    <property type="entry name" value="REC"/>
    <property type="match status" value="1"/>
</dbReference>
<dbReference type="InterPro" id="IPR011006">
    <property type="entry name" value="CheY-like_superfamily"/>
</dbReference>
<dbReference type="Gene3D" id="3.30.70.270">
    <property type="match status" value="2"/>
</dbReference>
<dbReference type="SMART" id="SM00448">
    <property type="entry name" value="REC"/>
    <property type="match status" value="1"/>
</dbReference>
<dbReference type="NCBIfam" id="TIGR00254">
    <property type="entry name" value="GGDEF"/>
    <property type="match status" value="2"/>
</dbReference>
<feature type="domain" description="GGDEF" evidence="5">
    <location>
        <begin position="163"/>
        <end position="289"/>
    </location>
</feature>
<dbReference type="InterPro" id="IPR001633">
    <property type="entry name" value="EAL_dom"/>
</dbReference>
<dbReference type="SMART" id="SM00267">
    <property type="entry name" value="GGDEF"/>
    <property type="match status" value="2"/>
</dbReference>
<evidence type="ECO:0000313" key="6">
    <source>
        <dbReference type="EMBL" id="AVQ30603.1"/>
    </source>
</evidence>
<dbReference type="SUPFAM" id="SSF52172">
    <property type="entry name" value="CheY-like"/>
    <property type="match status" value="1"/>
</dbReference>
<keyword evidence="1" id="KW-0597">Phosphoprotein</keyword>
<dbReference type="EMBL" id="CP028103">
    <property type="protein sequence ID" value="AVQ30603.1"/>
    <property type="molecule type" value="Genomic_DNA"/>
</dbReference>
<dbReference type="PANTHER" id="PTHR33121:SF71">
    <property type="entry name" value="OXYGEN SENSOR PROTEIN DOSP"/>
    <property type="match status" value="1"/>
</dbReference>
<sequence length="867" mass="100365">MPIRKQVLIVDDNHMNRMILKNILSSTYNVIQAENGQKALEILKKEKEKISAIFLDIVMPVMDGYTFLAHKMKDGELIHIPVIVTTQYEDEATEVEALSRGAADFLVKPYRPAIILHRLANIIKMRESSSFINKIEKDSLTGIYNKDFFYFKTTTFFKDLSKKNYYIVFADIERFKLVNDTYGSKEGDRLLKYTADIINEEINGYGICGRAEADHFIICVVDIADIEGLLENISKRVSEFNKNMNIVIHYGIYQVEDRSISIELMCDRAMIAASTVKNKYDKKFAYYDDSIRKKLLQEQMLINDMRTSLAERRFKVFYQPKYDFKTEKIVGVEALVRWDHPKLGMVSPGVFIELFERNGFITEIDYFVWEEACKKLKEWTDNGYKNLSISVNVSRINLYNNNLPNLLIELVKKYNISPKSLHLEITESAYTENSEQIIEGAERLKKIGFIIEMDDFGTGYSSLNMLAKLPIDVLKLDMGFVHSIEKDKNSLILLKVIINLAKELQLAIVAEGVETNKQVNILKNIGCQYAQGYYYSPPISEEKLDKIFIENNSIISLGKTGELLNLKDKELFEVAYSDEIDLNIKKMIYDLKYHSEHDPLTGLLNRRELKERVNKILENNDIEGTFIIIDIDNFKRINDRYGHVKGDEILKEISEKLKNSFSKIDSISRLGGDEFVVFTLGSTDESRIELMMNNFFEMIKKIKIDIPITCSAGICFSSKSIDYDSLYYNADMALLSAKISGKNNYKIYTEKMEKYSPINHLKNVEWVLDQIFEMVFISDAETYEVMYINKPTCEKLGKSREECLGKKCHSLMWKSSIPCERCCKISNCIEKFYTEETKLDDGTSIQIKAKMVEWEGNKYKIHYLNKI</sequence>
<dbReference type="PROSITE" id="PS50887">
    <property type="entry name" value="GGDEF"/>
    <property type="match status" value="2"/>
</dbReference>
<dbReference type="Pfam" id="PF00990">
    <property type="entry name" value="GGDEF"/>
    <property type="match status" value="2"/>
</dbReference>
<protein>
    <submittedName>
        <fullName evidence="6">Diguanylate cyclase</fullName>
    </submittedName>
</protein>
<dbReference type="SUPFAM" id="SSF55073">
    <property type="entry name" value="Nucleotide cyclase"/>
    <property type="match status" value="2"/>
</dbReference>
<evidence type="ECO:0000256" key="1">
    <source>
        <dbReference type="PROSITE-ProRule" id="PRU00169"/>
    </source>
</evidence>
<dbReference type="SUPFAM" id="SSF55785">
    <property type="entry name" value="PYP-like sensor domain (PAS domain)"/>
    <property type="match status" value="1"/>
</dbReference>
<dbReference type="InterPro" id="IPR000014">
    <property type="entry name" value="PAS"/>
</dbReference>
<evidence type="ECO:0000259" key="3">
    <source>
        <dbReference type="PROSITE" id="PS50112"/>
    </source>
</evidence>
<feature type="domain" description="PAS" evidence="3">
    <location>
        <begin position="760"/>
        <end position="806"/>
    </location>
</feature>
<feature type="domain" description="GGDEF" evidence="5">
    <location>
        <begin position="622"/>
        <end position="750"/>
    </location>
</feature>
<name>A0ABN5JI43_FUSVA</name>
<dbReference type="InterPro" id="IPR001789">
    <property type="entry name" value="Sig_transdc_resp-reg_receiver"/>
</dbReference>
<dbReference type="CDD" id="cd01949">
    <property type="entry name" value="GGDEF"/>
    <property type="match status" value="1"/>
</dbReference>
<dbReference type="Gene3D" id="3.20.20.450">
    <property type="entry name" value="EAL domain"/>
    <property type="match status" value="1"/>
</dbReference>
<reference evidence="7" key="1">
    <citation type="journal article" date="2018" name="MSphere">
        <title>Fusobacterium Genomics Using MinION and Illumina Sequencing Enables Genome Completion and Correction.</title>
        <authorList>
            <person name="Todd S.M."/>
            <person name="Settlage R.E."/>
            <person name="Lahmers K.K."/>
            <person name="Slade D.J."/>
        </authorList>
    </citation>
    <scope>NUCLEOTIDE SEQUENCE [LARGE SCALE GENOMIC DNA]</scope>
    <source>
        <strain evidence="7">ATCC 27725</strain>
    </source>
</reference>
<feature type="modified residue" description="4-aspartylphosphate" evidence="1">
    <location>
        <position position="56"/>
    </location>
</feature>
<dbReference type="RefSeq" id="WP_005951708.1">
    <property type="nucleotide sequence ID" value="NZ_CP028103.1"/>
</dbReference>
<dbReference type="Gene3D" id="3.40.50.2300">
    <property type="match status" value="1"/>
</dbReference>
<organism evidence="6 7">
    <name type="scientific">Fusobacterium varium ATCC 27725</name>
    <dbReference type="NCBI Taxonomy" id="469618"/>
    <lineage>
        <taxon>Bacteria</taxon>
        <taxon>Fusobacteriati</taxon>
        <taxon>Fusobacteriota</taxon>
        <taxon>Fusobacteriia</taxon>
        <taxon>Fusobacteriales</taxon>
        <taxon>Fusobacteriaceae</taxon>
        <taxon>Fusobacterium</taxon>
    </lineage>
</organism>
<dbReference type="InterPro" id="IPR050706">
    <property type="entry name" value="Cyclic-di-GMP_PDE-like"/>
</dbReference>
<gene>
    <name evidence="6" type="ORF">C4N18_04975</name>
</gene>
<evidence type="ECO:0000259" key="2">
    <source>
        <dbReference type="PROSITE" id="PS50110"/>
    </source>
</evidence>
<dbReference type="Pfam" id="PF00072">
    <property type="entry name" value="Response_reg"/>
    <property type="match status" value="1"/>
</dbReference>
<feature type="domain" description="Response regulatory" evidence="2">
    <location>
        <begin position="6"/>
        <end position="123"/>
    </location>
</feature>
<dbReference type="Proteomes" id="UP000241238">
    <property type="component" value="Chromosome"/>
</dbReference>
<evidence type="ECO:0000313" key="7">
    <source>
        <dbReference type="Proteomes" id="UP000241238"/>
    </source>
</evidence>
<dbReference type="SMART" id="SM00052">
    <property type="entry name" value="EAL"/>
    <property type="match status" value="1"/>
</dbReference>
<dbReference type="PROSITE" id="PS50110">
    <property type="entry name" value="RESPONSE_REGULATORY"/>
    <property type="match status" value="1"/>
</dbReference>
<proteinExistence type="predicted"/>
<evidence type="ECO:0000259" key="4">
    <source>
        <dbReference type="PROSITE" id="PS50883"/>
    </source>
</evidence>
<dbReference type="InterPro" id="IPR035965">
    <property type="entry name" value="PAS-like_dom_sf"/>
</dbReference>
<keyword evidence="7" id="KW-1185">Reference proteome</keyword>
<feature type="domain" description="EAL" evidence="4">
    <location>
        <begin position="298"/>
        <end position="552"/>
    </location>
</feature>
<dbReference type="InterPro" id="IPR000160">
    <property type="entry name" value="GGDEF_dom"/>
</dbReference>